<reference evidence="2" key="1">
    <citation type="submission" date="2023-01" db="EMBL/GenBank/DDBJ databases">
        <title>Colletotrichum chrysophilum M932 genome sequence.</title>
        <authorList>
            <person name="Baroncelli R."/>
        </authorList>
    </citation>
    <scope>NUCLEOTIDE SEQUENCE</scope>
    <source>
        <strain evidence="2">M932</strain>
    </source>
</reference>
<comment type="caution">
    <text evidence="2">The sequence shown here is derived from an EMBL/GenBank/DDBJ whole genome shotgun (WGS) entry which is preliminary data.</text>
</comment>
<sequence length="38" mass="4057">MIRAIAVTARPPLTQSTQSSRPYPRSSNTTAPTRSIAA</sequence>
<organism evidence="2 3">
    <name type="scientific">Colletotrichum chrysophilum</name>
    <dbReference type="NCBI Taxonomy" id="1836956"/>
    <lineage>
        <taxon>Eukaryota</taxon>
        <taxon>Fungi</taxon>
        <taxon>Dikarya</taxon>
        <taxon>Ascomycota</taxon>
        <taxon>Pezizomycotina</taxon>
        <taxon>Sordariomycetes</taxon>
        <taxon>Hypocreomycetidae</taxon>
        <taxon>Glomerellales</taxon>
        <taxon>Glomerellaceae</taxon>
        <taxon>Colletotrichum</taxon>
        <taxon>Colletotrichum gloeosporioides species complex</taxon>
    </lineage>
</organism>
<dbReference type="AlphaFoldDB" id="A0AAD9A158"/>
<keyword evidence="3" id="KW-1185">Reference proteome</keyword>
<gene>
    <name evidence="2" type="ORF">CCHR01_18195</name>
</gene>
<protein>
    <submittedName>
        <fullName evidence="2">Uncharacterized protein</fullName>
    </submittedName>
</protein>
<feature type="region of interest" description="Disordered" evidence="1">
    <location>
        <begin position="1"/>
        <end position="38"/>
    </location>
</feature>
<feature type="compositionally biased region" description="Polar residues" evidence="1">
    <location>
        <begin position="13"/>
        <end position="38"/>
    </location>
</feature>
<evidence type="ECO:0000313" key="2">
    <source>
        <dbReference type="EMBL" id="KAK1839184.1"/>
    </source>
</evidence>
<dbReference type="Proteomes" id="UP001243330">
    <property type="component" value="Unassembled WGS sequence"/>
</dbReference>
<accession>A0AAD9A158</accession>
<proteinExistence type="predicted"/>
<evidence type="ECO:0000313" key="3">
    <source>
        <dbReference type="Proteomes" id="UP001243330"/>
    </source>
</evidence>
<name>A0AAD9A158_9PEZI</name>
<evidence type="ECO:0000256" key="1">
    <source>
        <dbReference type="SAM" id="MobiDB-lite"/>
    </source>
</evidence>
<dbReference type="EMBL" id="JAQOWY010000708">
    <property type="protein sequence ID" value="KAK1839184.1"/>
    <property type="molecule type" value="Genomic_DNA"/>
</dbReference>